<organism evidence="3 4">
    <name type="scientific">Pseudonocardia eucalypti</name>
    <dbReference type="NCBI Taxonomy" id="648755"/>
    <lineage>
        <taxon>Bacteria</taxon>
        <taxon>Bacillati</taxon>
        <taxon>Actinomycetota</taxon>
        <taxon>Actinomycetes</taxon>
        <taxon>Pseudonocardiales</taxon>
        <taxon>Pseudonocardiaceae</taxon>
        <taxon>Pseudonocardia</taxon>
    </lineage>
</organism>
<evidence type="ECO:0000256" key="1">
    <source>
        <dbReference type="ARBA" id="ARBA00006056"/>
    </source>
</evidence>
<evidence type="ECO:0000313" key="3">
    <source>
        <dbReference type="EMBL" id="GAA5162603.1"/>
    </source>
</evidence>
<gene>
    <name evidence="3" type="ORF">GCM10023321_48430</name>
</gene>
<sequence length="358" mass="37537">MTAEQRVSAERLAEFAARVLRACQVPPADAELVADSLVAADLWGHQSHGVLRLGWYVDRLRSGVMNTRTEPELVVDAGAVATLDGGDGVGQVLAARAATEAIERAGRHGVGVVAVRNSNHFGTAAYFTRMAPPRGCIGLLATNASAAMAPWGGREKRVGSNPWSIAAPLGGQRQLVLDIANTAVARGKIYLADNRGEPIPAGWAMAADGRPTTDPREAIAGLIMPMAEHKGYAISVMMDVLAGVLTGSGFGAGIKGPYQAAERSGAGHLYLALDIAAFLPVEEFVRRANQLVDELKATPPAPGASPIRYPGEGEMLAEQRHRAAGLELPAQTVADLDRVAAELGLRPLAGNGEERPCR</sequence>
<dbReference type="EMBL" id="BAABJP010000026">
    <property type="protein sequence ID" value="GAA5162603.1"/>
    <property type="molecule type" value="Genomic_DNA"/>
</dbReference>
<keyword evidence="4" id="KW-1185">Reference proteome</keyword>
<comment type="similarity">
    <text evidence="1">Belongs to the LDH2/MDH2 oxidoreductase family.</text>
</comment>
<name>A0ABP9QIT3_9PSEU</name>
<evidence type="ECO:0000256" key="2">
    <source>
        <dbReference type="ARBA" id="ARBA00023002"/>
    </source>
</evidence>
<reference evidence="4" key="1">
    <citation type="journal article" date="2019" name="Int. J. Syst. Evol. Microbiol.">
        <title>The Global Catalogue of Microorganisms (GCM) 10K type strain sequencing project: providing services to taxonomists for standard genome sequencing and annotation.</title>
        <authorList>
            <consortium name="The Broad Institute Genomics Platform"/>
            <consortium name="The Broad Institute Genome Sequencing Center for Infectious Disease"/>
            <person name="Wu L."/>
            <person name="Ma J."/>
        </authorList>
    </citation>
    <scope>NUCLEOTIDE SEQUENCE [LARGE SCALE GENOMIC DNA]</scope>
    <source>
        <strain evidence="4">JCM 18303</strain>
    </source>
</reference>
<dbReference type="InterPro" id="IPR003767">
    <property type="entry name" value="Malate/L-lactate_DH-like"/>
</dbReference>
<accession>A0ABP9QIT3</accession>
<dbReference type="InterPro" id="IPR043143">
    <property type="entry name" value="Mal/L-sulf/L-lact_DH-like_NADP"/>
</dbReference>
<dbReference type="PANTHER" id="PTHR11091">
    <property type="entry name" value="OXIDOREDUCTASE-RELATED"/>
    <property type="match status" value="1"/>
</dbReference>
<proteinExistence type="inferred from homology"/>
<dbReference type="SUPFAM" id="SSF89733">
    <property type="entry name" value="L-sulfolactate dehydrogenase-like"/>
    <property type="match status" value="1"/>
</dbReference>
<dbReference type="RefSeq" id="WP_185065860.1">
    <property type="nucleotide sequence ID" value="NZ_BAABJP010000026.1"/>
</dbReference>
<keyword evidence="2" id="KW-0560">Oxidoreductase</keyword>
<dbReference type="Gene3D" id="3.30.1370.60">
    <property type="entry name" value="Hypothetical oxidoreductase yiak, domain 2"/>
    <property type="match status" value="1"/>
</dbReference>
<evidence type="ECO:0000313" key="4">
    <source>
        <dbReference type="Proteomes" id="UP001428817"/>
    </source>
</evidence>
<dbReference type="Proteomes" id="UP001428817">
    <property type="component" value="Unassembled WGS sequence"/>
</dbReference>
<dbReference type="PANTHER" id="PTHR11091:SF0">
    <property type="entry name" value="MALATE DEHYDROGENASE"/>
    <property type="match status" value="1"/>
</dbReference>
<protein>
    <submittedName>
        <fullName evidence="3">Ldh family oxidoreductase</fullName>
    </submittedName>
</protein>
<dbReference type="Gene3D" id="1.10.1530.10">
    <property type="match status" value="1"/>
</dbReference>
<dbReference type="InterPro" id="IPR043144">
    <property type="entry name" value="Mal/L-sulf/L-lact_DH-like_ah"/>
</dbReference>
<comment type="caution">
    <text evidence="3">The sequence shown here is derived from an EMBL/GenBank/DDBJ whole genome shotgun (WGS) entry which is preliminary data.</text>
</comment>
<dbReference type="InterPro" id="IPR036111">
    <property type="entry name" value="Mal/L-sulfo/L-lacto_DH-like_sf"/>
</dbReference>
<dbReference type="Pfam" id="PF02615">
    <property type="entry name" value="Ldh_2"/>
    <property type="match status" value="1"/>
</dbReference>